<dbReference type="GO" id="GO:0006283">
    <property type="term" value="P:transcription-coupled nucleotide-excision repair"/>
    <property type="evidence" value="ECO:0007669"/>
    <property type="project" value="TreeGrafter"/>
</dbReference>
<dbReference type="PROSITE" id="PS51192">
    <property type="entry name" value="HELICASE_ATP_BIND_1"/>
    <property type="match status" value="1"/>
</dbReference>
<dbReference type="InterPro" id="IPR001650">
    <property type="entry name" value="Helicase_C-like"/>
</dbReference>
<evidence type="ECO:0000256" key="19">
    <source>
        <dbReference type="ARBA" id="ARBA00076356"/>
    </source>
</evidence>
<feature type="region of interest" description="Disordered" evidence="21">
    <location>
        <begin position="1106"/>
        <end position="1136"/>
    </location>
</feature>
<feature type="compositionally biased region" description="Polar residues" evidence="21">
    <location>
        <begin position="1124"/>
        <end position="1136"/>
    </location>
</feature>
<evidence type="ECO:0000256" key="9">
    <source>
        <dbReference type="ARBA" id="ARBA00022801"/>
    </source>
</evidence>
<dbReference type="InterPro" id="IPR049730">
    <property type="entry name" value="SNF2/RAD54-like_C"/>
</dbReference>
<dbReference type="CDD" id="cd21397">
    <property type="entry name" value="cc_ERCC-6_N"/>
    <property type="match status" value="1"/>
</dbReference>
<dbReference type="Pfam" id="PF00176">
    <property type="entry name" value="SNF2-rel_dom"/>
    <property type="match status" value="1"/>
</dbReference>
<organism evidence="24 25">
    <name type="scientific">Tigriopus californicus</name>
    <name type="common">Marine copepod</name>
    <dbReference type="NCBI Taxonomy" id="6832"/>
    <lineage>
        <taxon>Eukaryota</taxon>
        <taxon>Metazoa</taxon>
        <taxon>Ecdysozoa</taxon>
        <taxon>Arthropoda</taxon>
        <taxon>Crustacea</taxon>
        <taxon>Multicrustacea</taxon>
        <taxon>Hexanauplia</taxon>
        <taxon>Copepoda</taxon>
        <taxon>Harpacticoida</taxon>
        <taxon>Harpacticidae</taxon>
        <taxon>Tigriopus</taxon>
    </lineage>
</organism>
<dbReference type="PROSITE" id="PS51194">
    <property type="entry name" value="HELICASE_CTER"/>
    <property type="match status" value="1"/>
</dbReference>
<dbReference type="GO" id="GO:0005524">
    <property type="term" value="F:ATP binding"/>
    <property type="evidence" value="ECO:0007669"/>
    <property type="project" value="UniProtKB-KW"/>
</dbReference>
<proteinExistence type="inferred from homology"/>
<protein>
    <recommendedName>
        <fullName evidence="18">DNA excision repair protein ERCC-6</fullName>
    </recommendedName>
    <alternativeName>
        <fullName evidence="19">ATP-dependent helicase ERCC6</fullName>
    </alternativeName>
    <alternativeName>
        <fullName evidence="20">Cockayne syndrome protein CSB</fullName>
    </alternativeName>
    <alternativeName>
        <fullName evidence="4">DNA repair and recombination protein RAD54-like</fullName>
    </alternativeName>
    <alternativeName>
        <fullName evidence="17">Protein okra</fullName>
    </alternativeName>
</protein>
<dbReference type="GO" id="GO:0005634">
    <property type="term" value="C:nucleus"/>
    <property type="evidence" value="ECO:0007669"/>
    <property type="project" value="UniProtKB-SubCell"/>
</dbReference>
<comment type="caution">
    <text evidence="24">The sequence shown here is derived from an EMBL/GenBank/DDBJ whole genome shotgun (WGS) entry which is preliminary data.</text>
</comment>
<keyword evidence="15" id="KW-0131">Cell cycle</keyword>
<keyword evidence="11" id="KW-0067">ATP-binding</keyword>
<keyword evidence="12" id="KW-0238">DNA-binding</keyword>
<feature type="compositionally biased region" description="Acidic residues" evidence="21">
    <location>
        <begin position="298"/>
        <end position="310"/>
    </location>
</feature>
<evidence type="ECO:0000313" key="24">
    <source>
        <dbReference type="EMBL" id="TRY63996.1"/>
    </source>
</evidence>
<evidence type="ECO:0000256" key="2">
    <source>
        <dbReference type="ARBA" id="ARBA00007025"/>
    </source>
</evidence>
<keyword evidence="6" id="KW-0547">Nucleotide-binding</keyword>
<evidence type="ECO:0000256" key="11">
    <source>
        <dbReference type="ARBA" id="ARBA00022840"/>
    </source>
</evidence>
<gene>
    <name evidence="24" type="ORF">TCAL_00795</name>
</gene>
<reference evidence="24 25" key="1">
    <citation type="journal article" date="2018" name="Nat. Ecol. Evol.">
        <title>Genomic signatures of mitonuclear coevolution across populations of Tigriopus californicus.</title>
        <authorList>
            <person name="Barreto F.S."/>
            <person name="Watson E.T."/>
            <person name="Lima T.G."/>
            <person name="Willett C.S."/>
            <person name="Edmands S."/>
            <person name="Li W."/>
            <person name="Burton R.S."/>
        </authorList>
    </citation>
    <scope>NUCLEOTIDE SEQUENCE [LARGE SCALE GENOMIC DNA]</scope>
    <source>
        <strain evidence="24 25">San Diego</strain>
    </source>
</reference>
<dbReference type="InterPro" id="IPR058951">
    <property type="entry name" value="WHD_Rad26_CSB-like"/>
</dbReference>
<keyword evidence="7" id="KW-0227">DNA damage</keyword>
<dbReference type="InterPro" id="IPR038718">
    <property type="entry name" value="SNF2-like_sf"/>
</dbReference>
<dbReference type="InterPro" id="IPR014001">
    <property type="entry name" value="Helicase_ATP-bd"/>
</dbReference>
<accession>A0A553NEX9</accession>
<keyword evidence="10" id="KW-0347">Helicase</keyword>
<dbReference type="CDD" id="cd22254">
    <property type="entry name" value="CSB_WHD"/>
    <property type="match status" value="1"/>
</dbReference>
<dbReference type="PANTHER" id="PTHR45629:SF7">
    <property type="entry name" value="DNA EXCISION REPAIR PROTEIN ERCC-6-RELATED"/>
    <property type="match status" value="1"/>
</dbReference>
<dbReference type="OMA" id="CTFIQQH"/>
<dbReference type="FunFam" id="3.40.50.300:FF:000863">
    <property type="entry name" value="DNA excision repair protein ERCC-6"/>
    <property type="match status" value="1"/>
</dbReference>
<evidence type="ECO:0000256" key="21">
    <source>
        <dbReference type="SAM" id="MobiDB-lite"/>
    </source>
</evidence>
<dbReference type="Pfam" id="PF00271">
    <property type="entry name" value="Helicase_C"/>
    <property type="match status" value="1"/>
</dbReference>
<dbReference type="InterPro" id="IPR027417">
    <property type="entry name" value="P-loop_NTPase"/>
</dbReference>
<dbReference type="SMART" id="SM00487">
    <property type="entry name" value="DEXDc"/>
    <property type="match status" value="1"/>
</dbReference>
<dbReference type="FunFam" id="3.40.50.10810:FF:000042">
    <property type="entry name" value="SNF2 family helicase-like protein"/>
    <property type="match status" value="1"/>
</dbReference>
<dbReference type="Proteomes" id="UP000318571">
    <property type="component" value="Chromosome 10"/>
</dbReference>
<sequence>MNRVNPSNPDAGGSSSSSSSSSIISMSVMPQRRPEQEGDEAEDASALEQLSIRAYDQDQLEAEVFRQADQALEQQERQRQTEICLKELRPVILELQSLRQSLGKLELELKRLYGSNATWNRAQQRKAQSCLDEQEKLIVLRNTLRNKQKQLAQDLTHLKYDWALDSDFQLVQDDDGNNHEDDVSADGSRLAANETQPESIFAPENQAETDQEKKIRLGEMTAFGNVLQTKTDSNELSHYNTYVADQRRLNAQIAVDSVSKSSKAVSVGRKGQDRSRIRSRTVSSDEDESEAPPAYGTDDSDWAGTDDEADDDRKKRKRGLVDDGERADYLKRLDKWQSSHEADELNAKSEELEGGLHVPSRIWDQLYNYQRVCVQWLWELHQQKVGGILGDEMGLGKTIQIIAFLASLSFSQRRIGSGNSFGPILIVCPTTVMHQWVKEFHKWWPMFRVAVLHESGSHTGSRQSLIRSVVASKGVLITSFNGVVAFNDALVQGNFDYVILDEGHKIRNPDAKITLTVKTFPTSHRIILSGSPLQNNLKELWSLFDFIYPGKLGTLPVFMQQFSVPITQGGYSNASRVQVATAYKCATVLRDTINPYLLRRMKSDVKQHINLPEKNEQVLFCKMTDQQRDIYREYLDSGEIKSILDGRLQIFVGLINLRKICNHPDLYDGGPRNFGPNQIVTGEDDEEFGYWKRSGKMIVIEALLKLWKKQGHRVLLFSQSRQMLNILERFVRDRDYQYMKLDGTTAIGSRQTMIDKFNNSKDVFVFLLTTKVGGLGVNLTGASRVVIFDPDWNPSTDTQARERAWRIGQEKQVTIYRLMTAGTIEEKIYHRQIFKQFLVNRVLKDPKQKRFFKSNDLYELFTLNEGTSDKTETSAIFAGTGSDVKIKKSDRKSRKTQSSEGRSPSMPLALPIKRVDSLKQFDVKSSLKRIYDNAEDASNIENDDEEKKRLLERVRKISRKIASEDFSLSSSSTTSPKPNQINSSSSSSRTRKSQKSRRPEKESKKRRIDGEKISHLVKSGTYQAPKDDPEEVEKNSAEQDNYVLSKLFKKSGVHSAVQHDAIIDGEGDDYVLIEGEAEKVAKEAVESLRLSRRQCFRAEAGVPTWTGSHGSVATKPRFGKKSRNSNPSSSTALKSNKLFSGEGTKIPEVQNLLTSADLLAKMKERNRFLPSDHDNDSNQDNLFQPDHGRRNSPKNEEQEKQLELLADIRNFIAFQAKIDGQAQTYELLERFKTRLPPQQSPLFKALLKQICHFSRDSDGRGIWSLKTEFA</sequence>
<dbReference type="SMART" id="SM00490">
    <property type="entry name" value="HELICc"/>
    <property type="match status" value="1"/>
</dbReference>
<evidence type="ECO:0000256" key="13">
    <source>
        <dbReference type="ARBA" id="ARBA00023204"/>
    </source>
</evidence>
<evidence type="ECO:0000259" key="22">
    <source>
        <dbReference type="PROSITE" id="PS51192"/>
    </source>
</evidence>
<evidence type="ECO:0000256" key="16">
    <source>
        <dbReference type="ARBA" id="ARBA00024776"/>
    </source>
</evidence>
<evidence type="ECO:0000256" key="3">
    <source>
        <dbReference type="ARBA" id="ARBA00011467"/>
    </source>
</evidence>
<feature type="compositionally biased region" description="Low complexity" evidence="21">
    <location>
        <begin position="258"/>
        <end position="267"/>
    </location>
</feature>
<feature type="region of interest" description="Disordered" evidence="21">
    <location>
        <begin position="1"/>
        <end position="46"/>
    </location>
</feature>
<feature type="compositionally biased region" description="Basic and acidic residues" evidence="21">
    <location>
        <begin position="997"/>
        <end position="1014"/>
    </location>
</feature>
<dbReference type="STRING" id="6832.A0A553NEX9"/>
<dbReference type="GO" id="GO:0008094">
    <property type="term" value="F:ATP-dependent activity, acting on DNA"/>
    <property type="evidence" value="ECO:0007669"/>
    <property type="project" value="TreeGrafter"/>
</dbReference>
<dbReference type="OrthoDB" id="413460at2759"/>
<feature type="region of interest" description="Disordered" evidence="21">
    <location>
        <begin position="1168"/>
        <end position="1199"/>
    </location>
</feature>
<evidence type="ECO:0000256" key="5">
    <source>
        <dbReference type="ARBA" id="ARBA00022618"/>
    </source>
</evidence>
<dbReference type="Gene3D" id="3.40.50.300">
    <property type="entry name" value="P-loop containing nucleotide triphosphate hydrolases"/>
    <property type="match status" value="1"/>
</dbReference>
<evidence type="ECO:0000256" key="10">
    <source>
        <dbReference type="ARBA" id="ARBA00022806"/>
    </source>
</evidence>
<dbReference type="PANTHER" id="PTHR45629">
    <property type="entry name" value="SNF2/RAD54 FAMILY MEMBER"/>
    <property type="match status" value="1"/>
</dbReference>
<dbReference type="CDD" id="cd18793">
    <property type="entry name" value="SF2_C_SNF"/>
    <property type="match status" value="1"/>
</dbReference>
<keyword evidence="25" id="KW-1185">Reference proteome</keyword>
<dbReference type="SUPFAM" id="SSF52540">
    <property type="entry name" value="P-loop containing nucleoside triphosphate hydrolases"/>
    <property type="match status" value="2"/>
</dbReference>
<comment type="function">
    <text evidence="16">Involved in mitotic DNA repair and meiotic recombination. Functions in the recombinational DNA repair pathway. Essential for interhomolog gene conversion (GC), but may have a less important role in intersister GC than spn-A/Rad51. In the presence of DNA, spn-A/Rad51 enhances the ATPase activity of okr/Rad54.</text>
</comment>
<feature type="region of interest" description="Disordered" evidence="21">
    <location>
        <begin position="965"/>
        <end position="1037"/>
    </location>
</feature>
<feature type="compositionally biased region" description="Basic and acidic residues" evidence="21">
    <location>
        <begin position="1186"/>
        <end position="1199"/>
    </location>
</feature>
<evidence type="ECO:0000256" key="12">
    <source>
        <dbReference type="ARBA" id="ARBA00023125"/>
    </source>
</evidence>
<evidence type="ECO:0000256" key="14">
    <source>
        <dbReference type="ARBA" id="ARBA00023242"/>
    </source>
</evidence>
<dbReference type="AlphaFoldDB" id="A0A553NEX9"/>
<keyword evidence="13" id="KW-0234">DNA repair</keyword>
<dbReference type="InterPro" id="IPR050496">
    <property type="entry name" value="SNF2_RAD54_helicase_repair"/>
</dbReference>
<evidence type="ECO:0000256" key="4">
    <source>
        <dbReference type="ARBA" id="ARBA00015341"/>
    </source>
</evidence>
<evidence type="ECO:0000256" key="6">
    <source>
        <dbReference type="ARBA" id="ARBA00022741"/>
    </source>
</evidence>
<evidence type="ECO:0000256" key="18">
    <source>
        <dbReference type="ARBA" id="ARBA00071998"/>
    </source>
</evidence>
<dbReference type="EMBL" id="VCGU01000458">
    <property type="protein sequence ID" value="TRY63996.1"/>
    <property type="molecule type" value="Genomic_DNA"/>
</dbReference>
<evidence type="ECO:0000256" key="20">
    <source>
        <dbReference type="ARBA" id="ARBA00079118"/>
    </source>
</evidence>
<keyword evidence="8" id="KW-0498">Mitosis</keyword>
<comment type="subcellular location">
    <subcellularLocation>
        <location evidence="1">Nucleus</location>
    </subcellularLocation>
</comment>
<keyword evidence="14" id="KW-0539">Nucleus</keyword>
<feature type="region of interest" description="Disordered" evidence="21">
    <location>
        <begin position="886"/>
        <end position="911"/>
    </location>
</feature>
<keyword evidence="9" id="KW-0378">Hydrolase</keyword>
<comment type="subunit">
    <text evidence="3">Interacts (via N-terminus) with spn-A/Rad51.</text>
</comment>
<evidence type="ECO:0000256" key="1">
    <source>
        <dbReference type="ARBA" id="ARBA00004123"/>
    </source>
</evidence>
<feature type="region of interest" description="Disordered" evidence="21">
    <location>
        <begin position="173"/>
        <end position="211"/>
    </location>
</feature>
<dbReference type="CDD" id="cd18000">
    <property type="entry name" value="DEXHc_ERCC6"/>
    <property type="match status" value="1"/>
</dbReference>
<name>A0A553NEX9_TIGCA</name>
<keyword evidence="5" id="KW-0132">Cell division</keyword>
<feature type="region of interest" description="Disordered" evidence="21">
    <location>
        <begin position="258"/>
        <end position="319"/>
    </location>
</feature>
<comment type="similarity">
    <text evidence="2">Belongs to the SNF2/RAD54 helicase family.</text>
</comment>
<feature type="compositionally biased region" description="Low complexity" evidence="21">
    <location>
        <begin position="14"/>
        <end position="27"/>
    </location>
</feature>
<feature type="domain" description="Helicase ATP-binding" evidence="22">
    <location>
        <begin position="378"/>
        <end position="550"/>
    </location>
</feature>
<dbReference type="GO" id="GO:0051301">
    <property type="term" value="P:cell division"/>
    <property type="evidence" value="ECO:0007669"/>
    <property type="project" value="UniProtKB-KW"/>
</dbReference>
<evidence type="ECO:0000259" key="23">
    <source>
        <dbReference type="PROSITE" id="PS51194"/>
    </source>
</evidence>
<dbReference type="InterPro" id="IPR059240">
    <property type="entry name" value="cc_ERCC-6_N"/>
</dbReference>
<dbReference type="InterPro" id="IPR000330">
    <property type="entry name" value="SNF2_N"/>
</dbReference>
<dbReference type="Gene3D" id="3.40.50.10810">
    <property type="entry name" value="Tandem AAA-ATPase domain"/>
    <property type="match status" value="1"/>
</dbReference>
<evidence type="ECO:0000256" key="7">
    <source>
        <dbReference type="ARBA" id="ARBA00022763"/>
    </source>
</evidence>
<dbReference type="Pfam" id="PF25875">
    <property type="entry name" value="WHD_Rad26_CSB"/>
    <property type="match status" value="1"/>
</dbReference>
<dbReference type="GO" id="GO:0016787">
    <property type="term" value="F:hydrolase activity"/>
    <property type="evidence" value="ECO:0007669"/>
    <property type="project" value="UniProtKB-KW"/>
</dbReference>
<evidence type="ECO:0000256" key="17">
    <source>
        <dbReference type="ARBA" id="ARBA00029956"/>
    </source>
</evidence>
<evidence type="ECO:0000256" key="15">
    <source>
        <dbReference type="ARBA" id="ARBA00023306"/>
    </source>
</evidence>
<feature type="domain" description="Helicase C-terminal" evidence="23">
    <location>
        <begin position="699"/>
        <end position="858"/>
    </location>
</feature>
<dbReference type="GO" id="GO:0004386">
    <property type="term" value="F:helicase activity"/>
    <property type="evidence" value="ECO:0007669"/>
    <property type="project" value="UniProtKB-KW"/>
</dbReference>
<evidence type="ECO:0000256" key="8">
    <source>
        <dbReference type="ARBA" id="ARBA00022776"/>
    </source>
</evidence>
<evidence type="ECO:0000313" key="25">
    <source>
        <dbReference type="Proteomes" id="UP000318571"/>
    </source>
</evidence>